<accession>A0A1M6HJK8</accession>
<proteinExistence type="predicted"/>
<name>A0A1M6HJK8_9FIRM</name>
<evidence type="ECO:0000313" key="1">
    <source>
        <dbReference type="EMBL" id="SHJ22367.1"/>
    </source>
</evidence>
<dbReference type="OrthoDB" id="1951723at2"/>
<dbReference type="RefSeq" id="WP_073026813.1">
    <property type="nucleotide sequence ID" value="NZ_FQZS01000021.1"/>
</dbReference>
<reference evidence="1 2" key="1">
    <citation type="submission" date="2016-11" db="EMBL/GenBank/DDBJ databases">
        <authorList>
            <person name="Jaros S."/>
            <person name="Januszkiewicz K."/>
            <person name="Wedrychowicz H."/>
        </authorList>
    </citation>
    <scope>NUCLEOTIDE SEQUENCE [LARGE SCALE GENOMIC DNA]</scope>
    <source>
        <strain evidence="1 2">DSM 19022</strain>
    </source>
</reference>
<sequence>MRVNFKQESFIEGYFNRIFKGLSFERIGLKLARVKEIVEVERIENYKLPLLMFLLEDDSLLHVEIINDEIKPDLQSMLVYDMSIILRCGLQVRTVILNFGSRQQGGEIERNFGSVHYNTQVVDLYGLDGERVYEEINRKISSGCLLNEREKLNLVFLPFMKKSVPFDKVLPKVMSLIEKIKDNEERTAYLTVLPEIISRTTKQGVDVLREWLMGSEVGERIKDEGVKEGMRESIMIILLEKFNLLPDNVYNAIAEQNNENILMKWLQNVTIICSIDELKKMVINLE</sequence>
<evidence type="ECO:0008006" key="3">
    <source>
        <dbReference type="Google" id="ProtNLM"/>
    </source>
</evidence>
<evidence type="ECO:0000313" key="2">
    <source>
        <dbReference type="Proteomes" id="UP000184442"/>
    </source>
</evidence>
<keyword evidence="2" id="KW-1185">Reference proteome</keyword>
<dbReference type="EMBL" id="FQZS01000021">
    <property type="protein sequence ID" value="SHJ22367.1"/>
    <property type="molecule type" value="Genomic_DNA"/>
</dbReference>
<gene>
    <name evidence="1" type="ORF">SAMN02745176_02823</name>
</gene>
<dbReference type="AlphaFoldDB" id="A0A1M6HJK8"/>
<dbReference type="STRING" id="1122184.SAMN02745176_02823"/>
<organism evidence="1 2">
    <name type="scientific">Lutispora thermophila DSM 19022</name>
    <dbReference type="NCBI Taxonomy" id="1122184"/>
    <lineage>
        <taxon>Bacteria</taxon>
        <taxon>Bacillati</taxon>
        <taxon>Bacillota</taxon>
        <taxon>Clostridia</taxon>
        <taxon>Lutisporales</taxon>
        <taxon>Lutisporaceae</taxon>
        <taxon>Lutispora</taxon>
    </lineage>
</organism>
<protein>
    <recommendedName>
        <fullName evidence="3">DUF4351 domain-containing protein</fullName>
    </recommendedName>
</protein>
<dbReference type="Proteomes" id="UP000184442">
    <property type="component" value="Unassembled WGS sequence"/>
</dbReference>